<dbReference type="OrthoDB" id="10490078at2759"/>
<name>A0A8J4Q7R2_9ROSI</name>
<proteinExistence type="predicted"/>
<dbReference type="EMBL" id="JRKL02012468">
    <property type="protein sequence ID" value="KAF3945302.1"/>
    <property type="molecule type" value="Genomic_DNA"/>
</dbReference>
<sequence>MIYVYYKLGRSPDLDRQNYKHIERNRWAIHPPPKLLKSALVFFSFHFLDLGFFCRNSMHHIELRHTKIACITVLGEYSVGMRAAYGNVKNVIDRCDEA</sequence>
<keyword evidence="2" id="KW-1185">Reference proteome</keyword>
<protein>
    <submittedName>
        <fullName evidence="1">Uncharacterized protein</fullName>
    </submittedName>
</protein>
<gene>
    <name evidence="1" type="ORF">CMV_028310</name>
</gene>
<dbReference type="AlphaFoldDB" id="A0A8J4Q7R2"/>
<reference evidence="1" key="1">
    <citation type="submission" date="2020-03" db="EMBL/GenBank/DDBJ databases">
        <title>Castanea mollissima Vanexum genome sequencing.</title>
        <authorList>
            <person name="Staton M."/>
        </authorList>
    </citation>
    <scope>NUCLEOTIDE SEQUENCE</scope>
    <source>
        <tissue evidence="1">Leaf</tissue>
    </source>
</reference>
<organism evidence="1 2">
    <name type="scientific">Castanea mollissima</name>
    <name type="common">Chinese chestnut</name>
    <dbReference type="NCBI Taxonomy" id="60419"/>
    <lineage>
        <taxon>Eukaryota</taxon>
        <taxon>Viridiplantae</taxon>
        <taxon>Streptophyta</taxon>
        <taxon>Embryophyta</taxon>
        <taxon>Tracheophyta</taxon>
        <taxon>Spermatophyta</taxon>
        <taxon>Magnoliopsida</taxon>
        <taxon>eudicotyledons</taxon>
        <taxon>Gunneridae</taxon>
        <taxon>Pentapetalae</taxon>
        <taxon>rosids</taxon>
        <taxon>fabids</taxon>
        <taxon>Fagales</taxon>
        <taxon>Fagaceae</taxon>
        <taxon>Castanea</taxon>
    </lineage>
</organism>
<comment type="caution">
    <text evidence="1">The sequence shown here is derived from an EMBL/GenBank/DDBJ whole genome shotgun (WGS) entry which is preliminary data.</text>
</comment>
<accession>A0A8J4Q7R2</accession>
<evidence type="ECO:0000313" key="1">
    <source>
        <dbReference type="EMBL" id="KAF3945302.1"/>
    </source>
</evidence>
<dbReference type="Proteomes" id="UP000737018">
    <property type="component" value="Unassembled WGS sequence"/>
</dbReference>
<evidence type="ECO:0000313" key="2">
    <source>
        <dbReference type="Proteomes" id="UP000737018"/>
    </source>
</evidence>